<dbReference type="AlphaFoldDB" id="A0A183G5Z7"/>
<accession>A0A183G5Z7</accession>
<evidence type="ECO:0000313" key="4">
    <source>
        <dbReference type="WBParaSite" id="HPBE_0001709801-mRNA-1"/>
    </source>
</evidence>
<evidence type="ECO:0000313" key="2">
    <source>
        <dbReference type="EMBL" id="VDP07951.1"/>
    </source>
</evidence>
<evidence type="ECO:0000313" key="3">
    <source>
        <dbReference type="Proteomes" id="UP000050761"/>
    </source>
</evidence>
<keyword evidence="3" id="KW-1185">Reference proteome</keyword>
<gene>
    <name evidence="2" type="ORF">HPBE_LOCUS17097</name>
</gene>
<accession>A0A3P8AA40</accession>
<dbReference type="WBParaSite" id="HPBE_0001709801-mRNA-1">
    <property type="protein sequence ID" value="HPBE_0001709801-mRNA-1"/>
    <property type="gene ID" value="HPBE_0001709801"/>
</dbReference>
<reference evidence="4" key="2">
    <citation type="submission" date="2019-09" db="UniProtKB">
        <authorList>
            <consortium name="WormBaseParasite"/>
        </authorList>
    </citation>
    <scope>IDENTIFICATION</scope>
</reference>
<feature type="region of interest" description="Disordered" evidence="1">
    <location>
        <begin position="103"/>
        <end position="133"/>
    </location>
</feature>
<dbReference type="Gene3D" id="1.10.510.10">
    <property type="entry name" value="Transferase(Phosphotransferase) domain 1"/>
    <property type="match status" value="1"/>
</dbReference>
<dbReference type="Proteomes" id="UP000050761">
    <property type="component" value="Unassembled WGS sequence"/>
</dbReference>
<evidence type="ECO:0000256" key="1">
    <source>
        <dbReference type="SAM" id="MobiDB-lite"/>
    </source>
</evidence>
<sequence length="133" mass="14922">MTSSNLRKLVASTLARRAYDRVSAELRDIVPYLRTLDCYQRPNYSMFYDGLLALIKRIGTKPSDPYDWETREQVERVLKNTKPAAWEDAADFFKSDPINIHAPPLPNVPLEDSAAASGGSSNRSEMSRGTVAE</sequence>
<dbReference type="OrthoDB" id="5811871at2759"/>
<protein>
    <submittedName>
        <fullName evidence="4">NADH dehydrogenase [ubiquinone] 1 alpha subcomplex subunit 6</fullName>
    </submittedName>
</protein>
<name>A0A183G5Z7_HELPZ</name>
<dbReference type="EMBL" id="UZAH01029802">
    <property type="protein sequence ID" value="VDP07951.1"/>
    <property type="molecule type" value="Genomic_DNA"/>
</dbReference>
<reference evidence="2 3" key="1">
    <citation type="submission" date="2018-11" db="EMBL/GenBank/DDBJ databases">
        <authorList>
            <consortium name="Pathogen Informatics"/>
        </authorList>
    </citation>
    <scope>NUCLEOTIDE SEQUENCE [LARGE SCALE GENOMIC DNA]</scope>
</reference>
<organism evidence="3 4">
    <name type="scientific">Heligmosomoides polygyrus</name>
    <name type="common">Parasitic roundworm</name>
    <dbReference type="NCBI Taxonomy" id="6339"/>
    <lineage>
        <taxon>Eukaryota</taxon>
        <taxon>Metazoa</taxon>
        <taxon>Ecdysozoa</taxon>
        <taxon>Nematoda</taxon>
        <taxon>Chromadorea</taxon>
        <taxon>Rhabditida</taxon>
        <taxon>Rhabditina</taxon>
        <taxon>Rhabditomorpha</taxon>
        <taxon>Strongyloidea</taxon>
        <taxon>Heligmosomidae</taxon>
        <taxon>Heligmosomoides</taxon>
    </lineage>
</organism>
<proteinExistence type="predicted"/>